<sequence length="99" mass="11102">MQLEVTLPVLEVTLPVLVVTLPVCLEQLEVTFLVGSLVLHLELKYMEYLSLVEFTLDLASLVVLHPGCAQLVEPVRTVLDYPKSMLVQGKLELESLKRD</sequence>
<evidence type="ECO:0000313" key="2">
    <source>
        <dbReference type="Proteomes" id="UP000435112"/>
    </source>
</evidence>
<dbReference type="EMBL" id="QXFU01000059">
    <property type="protein sequence ID" value="KAE9046026.1"/>
    <property type="molecule type" value="Genomic_DNA"/>
</dbReference>
<comment type="caution">
    <text evidence="1">The sequence shown here is derived from an EMBL/GenBank/DDBJ whole genome shotgun (WGS) entry which is preliminary data.</text>
</comment>
<evidence type="ECO:0000313" key="1">
    <source>
        <dbReference type="EMBL" id="KAE9046026.1"/>
    </source>
</evidence>
<dbReference type="Proteomes" id="UP000435112">
    <property type="component" value="Unassembled WGS sequence"/>
</dbReference>
<proteinExistence type="predicted"/>
<protein>
    <submittedName>
        <fullName evidence="1">Uncharacterized protein</fullName>
    </submittedName>
</protein>
<name>A0A6A3NXL8_9STRA</name>
<organism evidence="1 2">
    <name type="scientific">Phytophthora rubi</name>
    <dbReference type="NCBI Taxonomy" id="129364"/>
    <lineage>
        <taxon>Eukaryota</taxon>
        <taxon>Sar</taxon>
        <taxon>Stramenopiles</taxon>
        <taxon>Oomycota</taxon>
        <taxon>Peronosporomycetes</taxon>
        <taxon>Peronosporales</taxon>
        <taxon>Peronosporaceae</taxon>
        <taxon>Phytophthora</taxon>
    </lineage>
</organism>
<dbReference type="AlphaFoldDB" id="A0A6A3NXL8"/>
<accession>A0A6A3NXL8</accession>
<gene>
    <name evidence="1" type="ORF">PR002_g1906</name>
</gene>
<reference evidence="1 2" key="1">
    <citation type="submission" date="2018-09" db="EMBL/GenBank/DDBJ databases">
        <title>Genomic investigation of the strawberry pathogen Phytophthora fragariae indicates pathogenicity is determined by transcriptional variation in three key races.</title>
        <authorList>
            <person name="Adams T.M."/>
            <person name="Armitage A.D."/>
            <person name="Sobczyk M.K."/>
            <person name="Bates H.J."/>
            <person name="Dunwell J.M."/>
            <person name="Nellist C.F."/>
            <person name="Harrison R.J."/>
        </authorList>
    </citation>
    <scope>NUCLEOTIDE SEQUENCE [LARGE SCALE GENOMIC DNA]</scope>
    <source>
        <strain evidence="1 2">SCRP324</strain>
    </source>
</reference>